<accession>A0A8J3AD60</accession>
<name>A0A8J3AD60_9BACI</name>
<dbReference type="PRINTS" id="PR00081">
    <property type="entry name" value="GDHRDH"/>
</dbReference>
<dbReference type="FunFam" id="3.40.50.720:FF:000047">
    <property type="entry name" value="NADP-dependent L-serine/L-allo-threonine dehydrogenase"/>
    <property type="match status" value="1"/>
</dbReference>
<dbReference type="PANTHER" id="PTHR44196">
    <property type="entry name" value="DEHYDROGENASE/REDUCTASE SDR FAMILY MEMBER 7B"/>
    <property type="match status" value="1"/>
</dbReference>
<sequence length="262" mass="28986">MRLRNQTIVITGASSGLGRDLAFSAAEEGANVVLIARREEELKNLKTKLEEMYPVKCHYFVVDVTDENLIYDAFHQIEEQFDGIDVLINNAGYGLFQTVEQMSLQDMKQMFEVNVFGVMCCSKLALSSMKLKGKGHIINIASLAGKVATSKAAAYAGSKHAVLGFSNALRQEVEKDGIFITNVNPGPMDTPFFDIADESGTYAKSVRKMMLDPEKVASKVISLIGQDIHDVDLPSWMGFGAKIYSLFPKISHRVMMKFGNKK</sequence>
<dbReference type="PROSITE" id="PS00061">
    <property type="entry name" value="ADH_SHORT"/>
    <property type="match status" value="1"/>
</dbReference>
<dbReference type="EMBL" id="BMHB01000001">
    <property type="protein sequence ID" value="GGI11882.1"/>
    <property type="molecule type" value="Genomic_DNA"/>
</dbReference>
<dbReference type="AlphaFoldDB" id="A0A8J3AD60"/>
<evidence type="ECO:0000313" key="4">
    <source>
        <dbReference type="EMBL" id="GGI11882.1"/>
    </source>
</evidence>
<dbReference type="GO" id="GO:0016616">
    <property type="term" value="F:oxidoreductase activity, acting on the CH-OH group of donors, NAD or NADP as acceptor"/>
    <property type="evidence" value="ECO:0007669"/>
    <property type="project" value="UniProtKB-ARBA"/>
</dbReference>
<dbReference type="Gene3D" id="3.40.50.720">
    <property type="entry name" value="NAD(P)-binding Rossmann-like Domain"/>
    <property type="match status" value="1"/>
</dbReference>
<dbReference type="InterPro" id="IPR002347">
    <property type="entry name" value="SDR_fam"/>
</dbReference>
<dbReference type="Pfam" id="PF00106">
    <property type="entry name" value="adh_short"/>
    <property type="match status" value="1"/>
</dbReference>
<evidence type="ECO:0000313" key="5">
    <source>
        <dbReference type="Proteomes" id="UP000626244"/>
    </source>
</evidence>
<comment type="similarity">
    <text evidence="1 3">Belongs to the short-chain dehydrogenases/reductases (SDR) family.</text>
</comment>
<protein>
    <submittedName>
        <fullName evidence="4">Oxidoreductase</fullName>
    </submittedName>
</protein>
<dbReference type="RefSeq" id="WP_087999229.1">
    <property type="nucleotide sequence ID" value="NZ_BMHB01000001.1"/>
</dbReference>
<dbReference type="InterPro" id="IPR036291">
    <property type="entry name" value="NAD(P)-bd_dom_sf"/>
</dbReference>
<organism evidence="4 5">
    <name type="scientific">Gottfriedia solisilvae</name>
    <dbReference type="NCBI Taxonomy" id="1516104"/>
    <lineage>
        <taxon>Bacteria</taxon>
        <taxon>Bacillati</taxon>
        <taxon>Bacillota</taxon>
        <taxon>Bacilli</taxon>
        <taxon>Bacillales</taxon>
        <taxon>Bacillaceae</taxon>
        <taxon>Gottfriedia</taxon>
    </lineage>
</organism>
<dbReference type="PIRSF" id="PIRSF000126">
    <property type="entry name" value="11-beta-HSD1"/>
    <property type="match status" value="1"/>
</dbReference>
<dbReference type="InterPro" id="IPR020904">
    <property type="entry name" value="Sc_DH/Rdtase_CS"/>
</dbReference>
<keyword evidence="2" id="KW-0560">Oxidoreductase</keyword>
<evidence type="ECO:0000256" key="1">
    <source>
        <dbReference type="ARBA" id="ARBA00006484"/>
    </source>
</evidence>
<proteinExistence type="inferred from homology"/>
<dbReference type="PRINTS" id="PR00080">
    <property type="entry name" value="SDRFAMILY"/>
</dbReference>
<comment type="caution">
    <text evidence="4">The sequence shown here is derived from an EMBL/GenBank/DDBJ whole genome shotgun (WGS) entry which is preliminary data.</text>
</comment>
<dbReference type="GO" id="GO:0016020">
    <property type="term" value="C:membrane"/>
    <property type="evidence" value="ECO:0007669"/>
    <property type="project" value="TreeGrafter"/>
</dbReference>
<evidence type="ECO:0000256" key="2">
    <source>
        <dbReference type="ARBA" id="ARBA00023002"/>
    </source>
</evidence>
<dbReference type="SUPFAM" id="SSF51735">
    <property type="entry name" value="NAD(P)-binding Rossmann-fold domains"/>
    <property type="match status" value="1"/>
</dbReference>
<reference evidence="5" key="1">
    <citation type="journal article" date="2019" name="Int. J. Syst. Evol. Microbiol.">
        <title>The Global Catalogue of Microorganisms (GCM) 10K type strain sequencing project: providing services to taxonomists for standard genome sequencing and annotation.</title>
        <authorList>
            <consortium name="The Broad Institute Genomics Platform"/>
            <consortium name="The Broad Institute Genome Sequencing Center for Infectious Disease"/>
            <person name="Wu L."/>
            <person name="Ma J."/>
        </authorList>
    </citation>
    <scope>NUCLEOTIDE SEQUENCE [LARGE SCALE GENOMIC DNA]</scope>
    <source>
        <strain evidence="5">CGMCC 1.14993</strain>
    </source>
</reference>
<gene>
    <name evidence="4" type="ORF">GCM10007380_10070</name>
</gene>
<evidence type="ECO:0000256" key="3">
    <source>
        <dbReference type="RuleBase" id="RU000363"/>
    </source>
</evidence>
<dbReference type="PANTHER" id="PTHR44196:SF1">
    <property type="entry name" value="DEHYDROGENASE_REDUCTASE SDR FAMILY MEMBER 7B"/>
    <property type="match status" value="1"/>
</dbReference>
<keyword evidence="5" id="KW-1185">Reference proteome</keyword>
<dbReference type="Proteomes" id="UP000626244">
    <property type="component" value="Unassembled WGS sequence"/>
</dbReference>